<keyword evidence="2" id="KW-0812">Transmembrane</keyword>
<sequence length="255" mass="26117">MDPDRIASVARPLRRRGRAARLAALAAPLTMALSACTANLEMEIGEDGRYSAVVEMRDSTGKVLKSEDDCQSLADKAVAGTSASSRAEVLEADDAEIACKITVSGVEIPSSDQAAPGAIVAREGDLYVVELTTLTDRLTVPTGAATPSGRGDSQGPQGSAPPGAAVGPTAAPLDSRISVTFPGAVVDGGGGRVDGRTVTWEDTDALVAGIRATGYARANAGLGFWDRYSWWVIGGTAALAAAVATAAFMRRRARG</sequence>
<feature type="domain" description="LppM" evidence="4">
    <location>
        <begin position="39"/>
        <end position="214"/>
    </location>
</feature>
<feature type="signal peptide" evidence="3">
    <location>
        <begin position="1"/>
        <end position="37"/>
    </location>
</feature>
<feature type="chain" id="PRO_5043549336" description="LppM domain-containing protein" evidence="3">
    <location>
        <begin position="38"/>
        <end position="255"/>
    </location>
</feature>
<keyword evidence="2" id="KW-0472">Membrane</keyword>
<gene>
    <name evidence="5" type="ORF">ABXS69_01885</name>
</gene>
<evidence type="ECO:0000256" key="2">
    <source>
        <dbReference type="SAM" id="Phobius"/>
    </source>
</evidence>
<feature type="compositionally biased region" description="Low complexity" evidence="1">
    <location>
        <begin position="151"/>
        <end position="169"/>
    </location>
</feature>
<feature type="region of interest" description="Disordered" evidence="1">
    <location>
        <begin position="139"/>
        <end position="169"/>
    </location>
</feature>
<name>A0AAU8N6R9_9ACTO</name>
<evidence type="ECO:0000313" key="5">
    <source>
        <dbReference type="EMBL" id="XCP82688.1"/>
    </source>
</evidence>
<dbReference type="RefSeq" id="WP_366180925.1">
    <property type="nucleotide sequence ID" value="NZ_CP159989.1"/>
</dbReference>
<keyword evidence="3" id="KW-0732">Signal</keyword>
<protein>
    <recommendedName>
        <fullName evidence="4">LppM domain-containing protein</fullName>
    </recommendedName>
</protein>
<keyword evidence="2" id="KW-1133">Transmembrane helix</keyword>
<dbReference type="EMBL" id="CP159989">
    <property type="protein sequence ID" value="XCP82688.1"/>
    <property type="molecule type" value="Genomic_DNA"/>
</dbReference>
<dbReference type="AlphaFoldDB" id="A0AAU8N6R9"/>
<feature type="transmembrane region" description="Helical" evidence="2">
    <location>
        <begin position="228"/>
        <end position="249"/>
    </location>
</feature>
<evidence type="ECO:0000256" key="1">
    <source>
        <dbReference type="SAM" id="MobiDB-lite"/>
    </source>
</evidence>
<evidence type="ECO:0000256" key="3">
    <source>
        <dbReference type="SAM" id="SignalP"/>
    </source>
</evidence>
<accession>A0AAU8N6R9</accession>
<evidence type="ECO:0000259" key="4">
    <source>
        <dbReference type="Pfam" id="PF21946"/>
    </source>
</evidence>
<reference evidence="5" key="1">
    <citation type="submission" date="2024-05" db="EMBL/GenBank/DDBJ databases">
        <title>Draft genome assemblies of 36 bacteria isolated from hibernating arctic ground squirrels.</title>
        <authorList>
            <person name="McKee H."/>
            <person name="Mullen L."/>
            <person name="Drown D.M."/>
            <person name="Duddleston K.N."/>
        </authorList>
    </citation>
    <scope>NUCLEOTIDE SEQUENCE</scope>
    <source>
        <strain evidence="5">AR004</strain>
    </source>
</reference>
<proteinExistence type="predicted"/>
<organism evidence="5">
    <name type="scientific">Actinomyces timonensis</name>
    <dbReference type="NCBI Taxonomy" id="1288391"/>
    <lineage>
        <taxon>Bacteria</taxon>
        <taxon>Bacillati</taxon>
        <taxon>Actinomycetota</taxon>
        <taxon>Actinomycetes</taxon>
        <taxon>Actinomycetales</taxon>
        <taxon>Actinomycetaceae</taxon>
        <taxon>Actinomyces</taxon>
    </lineage>
</organism>
<dbReference type="InterPro" id="IPR053807">
    <property type="entry name" value="LppM"/>
</dbReference>
<dbReference type="Pfam" id="PF21946">
    <property type="entry name" value="LppM"/>
    <property type="match status" value="1"/>
</dbReference>